<organism evidence="4">
    <name type="scientific">Streptomyces sp. SID12501</name>
    <dbReference type="NCBI Taxonomy" id="2706042"/>
    <lineage>
        <taxon>Bacteria</taxon>
        <taxon>Bacillati</taxon>
        <taxon>Actinomycetota</taxon>
        <taxon>Actinomycetes</taxon>
        <taxon>Kitasatosporales</taxon>
        <taxon>Streptomycetaceae</taxon>
        <taxon>Streptomyces</taxon>
    </lineage>
</organism>
<dbReference type="PANTHER" id="PTHR42804">
    <property type="entry name" value="ALDEHYDE DEHYDROGENASE"/>
    <property type="match status" value="1"/>
</dbReference>
<proteinExistence type="inferred from homology"/>
<keyword evidence="2" id="KW-0560">Oxidoreductase</keyword>
<dbReference type="InterPro" id="IPR016161">
    <property type="entry name" value="Ald_DH/histidinol_DH"/>
</dbReference>
<accession>A0A6B3C840</accession>
<feature type="non-terminal residue" evidence="4">
    <location>
        <position position="145"/>
    </location>
</feature>
<dbReference type="Pfam" id="PF00171">
    <property type="entry name" value="Aldedh"/>
    <property type="match status" value="1"/>
</dbReference>
<dbReference type="EMBL" id="JAAGLU010000277">
    <property type="protein sequence ID" value="NEC92878.1"/>
    <property type="molecule type" value="Genomic_DNA"/>
</dbReference>
<evidence type="ECO:0000259" key="3">
    <source>
        <dbReference type="Pfam" id="PF00171"/>
    </source>
</evidence>
<gene>
    <name evidence="4" type="ORF">G3I71_45730</name>
</gene>
<name>A0A6B3C840_9ACTN</name>
<protein>
    <submittedName>
        <fullName evidence="4">Aldehyde dehydrogenase family protein</fullName>
    </submittedName>
</protein>
<dbReference type="SUPFAM" id="SSF53720">
    <property type="entry name" value="ALDH-like"/>
    <property type="match status" value="1"/>
</dbReference>
<evidence type="ECO:0000313" key="4">
    <source>
        <dbReference type="EMBL" id="NEC92878.1"/>
    </source>
</evidence>
<feature type="domain" description="Aldehyde dehydrogenase" evidence="3">
    <location>
        <begin position="26"/>
        <end position="128"/>
    </location>
</feature>
<dbReference type="InterPro" id="IPR015590">
    <property type="entry name" value="Aldehyde_DH_dom"/>
</dbReference>
<dbReference type="Gene3D" id="3.40.605.10">
    <property type="entry name" value="Aldehyde Dehydrogenase, Chain A, domain 1"/>
    <property type="match status" value="1"/>
</dbReference>
<dbReference type="RefSeq" id="WP_164324852.1">
    <property type="nucleotide sequence ID" value="NZ_JAAGLU010000277.1"/>
</dbReference>
<comment type="similarity">
    <text evidence="1">Belongs to the aldehyde dehydrogenase family.</text>
</comment>
<evidence type="ECO:0000256" key="1">
    <source>
        <dbReference type="ARBA" id="ARBA00009986"/>
    </source>
</evidence>
<sequence>MTELTELAEHGKLFIGGEFTDPLGTDVIEVISPHTEQVIGRVPHASEADVDRAVAAARRAFDEGPWPRMTLDERIAVITRIKDAFAVRYEEFARLISAQNGTPYSASVMVQALAAMMVWDSAITVARTFPYEEPPDGILGPPLVR</sequence>
<evidence type="ECO:0000256" key="2">
    <source>
        <dbReference type="ARBA" id="ARBA00023002"/>
    </source>
</evidence>
<dbReference type="AlphaFoldDB" id="A0A6B3C840"/>
<comment type="caution">
    <text evidence="4">The sequence shown here is derived from an EMBL/GenBank/DDBJ whole genome shotgun (WGS) entry which is preliminary data.</text>
</comment>
<dbReference type="GO" id="GO:0016491">
    <property type="term" value="F:oxidoreductase activity"/>
    <property type="evidence" value="ECO:0007669"/>
    <property type="project" value="UniProtKB-KW"/>
</dbReference>
<reference evidence="4" key="1">
    <citation type="submission" date="2020-01" db="EMBL/GenBank/DDBJ databases">
        <title>Insect and environment-associated Actinomycetes.</title>
        <authorList>
            <person name="Currrie C."/>
            <person name="Chevrette M."/>
            <person name="Carlson C."/>
            <person name="Stubbendieck R."/>
            <person name="Wendt-Pienkowski E."/>
        </authorList>
    </citation>
    <scope>NUCLEOTIDE SEQUENCE</scope>
    <source>
        <strain evidence="4">SID12501</strain>
    </source>
</reference>
<dbReference type="InterPro" id="IPR016162">
    <property type="entry name" value="Ald_DH_N"/>
</dbReference>
<dbReference type="PANTHER" id="PTHR42804:SF1">
    <property type="entry name" value="ALDEHYDE DEHYDROGENASE-RELATED"/>
    <property type="match status" value="1"/>
</dbReference>